<accession>A0A2N5ZD18</accession>
<dbReference type="PANTHER" id="PTHR11527">
    <property type="entry name" value="HEAT-SHOCK PROTEIN 20 FAMILY MEMBER"/>
    <property type="match status" value="1"/>
</dbReference>
<name>A0A2N5ZD18_MUIH1</name>
<comment type="similarity">
    <text evidence="1 2">Belongs to the small heat shock protein (HSP20) family.</text>
</comment>
<dbReference type="InterPro" id="IPR008978">
    <property type="entry name" value="HSP20-like_chaperone"/>
</dbReference>
<reference evidence="4 5" key="1">
    <citation type="submission" date="2017-11" db="EMBL/GenBank/DDBJ databases">
        <title>Genome-resolved metagenomics identifies genetic mobility, metabolic interactions, and unexpected diversity in perchlorate-reducing communities.</title>
        <authorList>
            <person name="Barnum T.P."/>
            <person name="Figueroa I.A."/>
            <person name="Carlstrom C.I."/>
            <person name="Lucas L.N."/>
            <person name="Engelbrektson A.L."/>
            <person name="Coates J.D."/>
        </authorList>
    </citation>
    <scope>NUCLEOTIDE SEQUENCE [LARGE SCALE GENOMIC DNA]</scope>
    <source>
        <strain evidence="4">BM706</strain>
    </source>
</reference>
<dbReference type="PROSITE" id="PS01031">
    <property type="entry name" value="SHSP"/>
    <property type="match status" value="1"/>
</dbReference>
<dbReference type="Proteomes" id="UP000234857">
    <property type="component" value="Unassembled WGS sequence"/>
</dbReference>
<dbReference type="InterPro" id="IPR031107">
    <property type="entry name" value="Small_HSP"/>
</dbReference>
<gene>
    <name evidence="4" type="ORF">C0601_09995</name>
</gene>
<evidence type="ECO:0000259" key="3">
    <source>
        <dbReference type="PROSITE" id="PS01031"/>
    </source>
</evidence>
<comment type="caution">
    <text evidence="4">The sequence shown here is derived from an EMBL/GenBank/DDBJ whole genome shotgun (WGS) entry which is preliminary data.</text>
</comment>
<evidence type="ECO:0000256" key="2">
    <source>
        <dbReference type="RuleBase" id="RU003616"/>
    </source>
</evidence>
<dbReference type="AlphaFoldDB" id="A0A2N5ZD18"/>
<proteinExistence type="inferred from homology"/>
<organism evidence="4 5">
    <name type="scientific">Muiribacterium halophilum</name>
    <dbReference type="NCBI Taxonomy" id="2053465"/>
    <lineage>
        <taxon>Bacteria</taxon>
        <taxon>Candidatus Muiribacteriota</taxon>
        <taxon>Candidatus Muiribacteriia</taxon>
        <taxon>Candidatus Muiribacteriales</taxon>
        <taxon>Candidatus Muiribacteriaceae</taxon>
        <taxon>Candidatus Muiribacterium</taxon>
    </lineage>
</organism>
<protein>
    <submittedName>
        <fullName evidence="4">Molecular chaperone</fullName>
    </submittedName>
</protein>
<dbReference type="CDD" id="cd06464">
    <property type="entry name" value="ACD_sHsps-like"/>
    <property type="match status" value="1"/>
</dbReference>
<sequence>MMKRILFNKKGYNNLLQPFMNYIDKEFNLKNTWNPPIDIFETDSCYCIISELPGINKEEINLFIEGKMLILSGEKKEKLDEKFFDNPRFHRIERPVGAFKREILLPDYVSVNDLNVQLKNGVLEIVLKKSEKKVIKVK</sequence>
<evidence type="ECO:0000313" key="4">
    <source>
        <dbReference type="EMBL" id="PLX16557.1"/>
    </source>
</evidence>
<dbReference type="Pfam" id="PF00011">
    <property type="entry name" value="HSP20"/>
    <property type="match status" value="1"/>
</dbReference>
<feature type="domain" description="SHSP" evidence="3">
    <location>
        <begin position="28"/>
        <end position="138"/>
    </location>
</feature>
<dbReference type="Gene3D" id="2.60.40.790">
    <property type="match status" value="1"/>
</dbReference>
<dbReference type="SUPFAM" id="SSF49764">
    <property type="entry name" value="HSP20-like chaperones"/>
    <property type="match status" value="1"/>
</dbReference>
<evidence type="ECO:0000256" key="1">
    <source>
        <dbReference type="PROSITE-ProRule" id="PRU00285"/>
    </source>
</evidence>
<dbReference type="EMBL" id="PKTG01000111">
    <property type="protein sequence ID" value="PLX16557.1"/>
    <property type="molecule type" value="Genomic_DNA"/>
</dbReference>
<evidence type="ECO:0000313" key="5">
    <source>
        <dbReference type="Proteomes" id="UP000234857"/>
    </source>
</evidence>
<dbReference type="InterPro" id="IPR002068">
    <property type="entry name" value="A-crystallin/Hsp20_dom"/>
</dbReference>